<protein>
    <submittedName>
        <fullName evidence="2">Uncharacterized protein</fullName>
    </submittedName>
</protein>
<dbReference type="AlphaFoldDB" id="A0A1I7KM75"/>
<feature type="non-terminal residue" evidence="2">
    <location>
        <position position="1"/>
    </location>
</feature>
<keyword evidence="3" id="KW-1185">Reference proteome</keyword>
<name>A0A1I7KM75_9GAMM</name>
<accession>A0A1I7KM75</accession>
<sequence>TTKKDIKLMSAWRIYLPILCLLSVLSLGLILGSVATLAMNNYTIVQKHPRQPDLILCQQSGNLDGQPVCRPQ</sequence>
<keyword evidence="1" id="KW-1133">Transmembrane helix</keyword>
<proteinExistence type="predicted"/>
<feature type="transmembrane region" description="Helical" evidence="1">
    <location>
        <begin position="14"/>
        <end position="38"/>
    </location>
</feature>
<gene>
    <name evidence="2" type="ORF">SAMN04487955_12619</name>
</gene>
<keyword evidence="1" id="KW-0812">Transmembrane</keyword>
<dbReference type="Proteomes" id="UP000198693">
    <property type="component" value="Unassembled WGS sequence"/>
</dbReference>
<dbReference type="RefSeq" id="WP_217646268.1">
    <property type="nucleotide sequence ID" value="NZ_FPBP01000026.1"/>
</dbReference>
<evidence type="ECO:0000256" key="1">
    <source>
        <dbReference type="SAM" id="Phobius"/>
    </source>
</evidence>
<evidence type="ECO:0000313" key="2">
    <source>
        <dbReference type="EMBL" id="SFU98530.1"/>
    </source>
</evidence>
<evidence type="ECO:0000313" key="3">
    <source>
        <dbReference type="Proteomes" id="UP000198693"/>
    </source>
</evidence>
<organism evidence="2 3">
    <name type="scientific">Halomonas korlensis</name>
    <dbReference type="NCBI Taxonomy" id="463301"/>
    <lineage>
        <taxon>Bacteria</taxon>
        <taxon>Pseudomonadati</taxon>
        <taxon>Pseudomonadota</taxon>
        <taxon>Gammaproteobacteria</taxon>
        <taxon>Oceanospirillales</taxon>
        <taxon>Halomonadaceae</taxon>
        <taxon>Halomonas</taxon>
    </lineage>
</organism>
<dbReference type="EMBL" id="FPBP01000026">
    <property type="protein sequence ID" value="SFU98530.1"/>
    <property type="molecule type" value="Genomic_DNA"/>
</dbReference>
<keyword evidence="1" id="KW-0472">Membrane</keyword>
<reference evidence="3" key="1">
    <citation type="submission" date="2016-10" db="EMBL/GenBank/DDBJ databases">
        <authorList>
            <person name="Varghese N."/>
            <person name="Submissions S."/>
        </authorList>
    </citation>
    <scope>NUCLEOTIDE SEQUENCE [LARGE SCALE GENOMIC DNA]</scope>
    <source>
        <strain evidence="3">CGMCC 1.6981</strain>
    </source>
</reference>